<dbReference type="AlphaFoldDB" id="A0A7E4WAG6"/>
<name>A0A7E4WAG6_PANRE</name>
<evidence type="ECO:0000313" key="2">
    <source>
        <dbReference type="WBParaSite" id="Pan_g8363.t1"/>
    </source>
</evidence>
<keyword evidence="1" id="KW-1185">Reference proteome</keyword>
<dbReference type="Proteomes" id="UP000492821">
    <property type="component" value="Unassembled WGS sequence"/>
</dbReference>
<accession>A0A7E4WAG6</accession>
<dbReference type="WBParaSite" id="Pan_g8363.t1">
    <property type="protein sequence ID" value="Pan_g8363.t1"/>
    <property type="gene ID" value="Pan_g8363"/>
</dbReference>
<reference evidence="2" key="2">
    <citation type="submission" date="2020-10" db="UniProtKB">
        <authorList>
            <consortium name="WormBaseParasite"/>
        </authorList>
    </citation>
    <scope>IDENTIFICATION</scope>
</reference>
<evidence type="ECO:0000313" key="1">
    <source>
        <dbReference type="Proteomes" id="UP000492821"/>
    </source>
</evidence>
<protein>
    <submittedName>
        <fullName evidence="2">Spore germination protein GerPE</fullName>
    </submittedName>
</protein>
<sequence length="143" mass="16116">MFSLSLNENEVEPFVAQISKDSGAMIILRIHSKKYVNIFTLSFHDMRGKPLTEVYYEDNAPNLLYNGQIIPKPTNLFRPDATNFVIFRTRKDTVDFIVGEKPVLSMSAHAAGATVMIDGLDVRNFVMVPGIEETKTQYIASKN</sequence>
<proteinExistence type="predicted"/>
<reference evidence="1" key="1">
    <citation type="journal article" date="2013" name="Genetics">
        <title>The draft genome and transcriptome of Panagrellus redivivus are shaped by the harsh demands of a free-living lifestyle.</title>
        <authorList>
            <person name="Srinivasan J."/>
            <person name="Dillman A.R."/>
            <person name="Macchietto M.G."/>
            <person name="Heikkinen L."/>
            <person name="Lakso M."/>
            <person name="Fracchia K.M."/>
            <person name="Antoshechkin I."/>
            <person name="Mortazavi A."/>
            <person name="Wong G."/>
            <person name="Sternberg P.W."/>
        </authorList>
    </citation>
    <scope>NUCLEOTIDE SEQUENCE [LARGE SCALE GENOMIC DNA]</scope>
    <source>
        <strain evidence="1">MT8872</strain>
    </source>
</reference>
<organism evidence="1 2">
    <name type="scientific">Panagrellus redivivus</name>
    <name type="common">Microworm</name>
    <dbReference type="NCBI Taxonomy" id="6233"/>
    <lineage>
        <taxon>Eukaryota</taxon>
        <taxon>Metazoa</taxon>
        <taxon>Ecdysozoa</taxon>
        <taxon>Nematoda</taxon>
        <taxon>Chromadorea</taxon>
        <taxon>Rhabditida</taxon>
        <taxon>Tylenchina</taxon>
        <taxon>Panagrolaimomorpha</taxon>
        <taxon>Panagrolaimoidea</taxon>
        <taxon>Panagrolaimidae</taxon>
        <taxon>Panagrellus</taxon>
    </lineage>
</organism>